<evidence type="ECO:0000256" key="1">
    <source>
        <dbReference type="ARBA" id="ARBA00022737"/>
    </source>
</evidence>
<feature type="region of interest" description="Disordered" evidence="2">
    <location>
        <begin position="67"/>
        <end position="122"/>
    </location>
</feature>
<dbReference type="InterPro" id="IPR018159">
    <property type="entry name" value="Spectrin/alpha-actinin"/>
</dbReference>
<feature type="compositionally biased region" description="Low complexity" evidence="2">
    <location>
        <begin position="67"/>
        <end position="78"/>
    </location>
</feature>
<protein>
    <submittedName>
        <fullName evidence="3">Spectrin repeat-containing domain protein</fullName>
    </submittedName>
</protein>
<dbReference type="CDD" id="cd00176">
    <property type="entry name" value="SPEC"/>
    <property type="match status" value="1"/>
</dbReference>
<evidence type="ECO:0000313" key="3">
    <source>
        <dbReference type="EMBL" id="EPB78889.1"/>
    </source>
</evidence>
<dbReference type="EMBL" id="KE124804">
    <property type="protein sequence ID" value="EPB78889.1"/>
    <property type="molecule type" value="Genomic_DNA"/>
</dbReference>
<evidence type="ECO:0000313" key="4">
    <source>
        <dbReference type="Proteomes" id="UP000054495"/>
    </source>
</evidence>
<dbReference type="Gene3D" id="1.20.58.60">
    <property type="match status" value="1"/>
</dbReference>
<organism evidence="3 4">
    <name type="scientific">Ancylostoma ceylanicum</name>
    <dbReference type="NCBI Taxonomy" id="53326"/>
    <lineage>
        <taxon>Eukaryota</taxon>
        <taxon>Metazoa</taxon>
        <taxon>Ecdysozoa</taxon>
        <taxon>Nematoda</taxon>
        <taxon>Chromadorea</taxon>
        <taxon>Rhabditida</taxon>
        <taxon>Rhabditina</taxon>
        <taxon>Rhabditomorpha</taxon>
        <taxon>Strongyloidea</taxon>
        <taxon>Ancylostomatidae</taxon>
        <taxon>Ancylostomatinae</taxon>
        <taxon>Ancylostoma</taxon>
    </lineage>
</organism>
<feature type="compositionally biased region" description="Polar residues" evidence="2">
    <location>
        <begin position="22"/>
        <end position="38"/>
    </location>
</feature>
<name>A0A0D6M425_9BILA</name>
<sequence>MDLLKRLYFHDLQQALCRNEEPSANPSPQDRSAPSPQRSVDVAAPATIEEAKTATVAAPLVEATAPSTSTTLAAPESAPRVKKPPIQTSVDQPTESEQIRSRKSSSSSQKSSKSRRARKEELTREFENCLEQVLTWLLEAEEELSLLDEVDENDLKTVRKQFKDFENFMASLTESQDTVGRVLHRGQLLCGKAENEEERVAIEGQLRVVNGRWEELRELSMHRQNALQLSLNRLQTKQLATIDKWLSGVEFEMTSCEPLADSQDAALRQIEAHTRLQAKIHAFQDTINDLSSFVAVVSSVPCS</sequence>
<reference evidence="3 4" key="1">
    <citation type="submission" date="2013-05" db="EMBL/GenBank/DDBJ databases">
        <title>Draft genome of the parasitic nematode Anyclostoma ceylanicum.</title>
        <authorList>
            <person name="Mitreva M."/>
        </authorList>
    </citation>
    <scope>NUCLEOTIDE SEQUENCE [LARGE SCALE GENOMIC DNA]</scope>
</reference>
<keyword evidence="1" id="KW-0677">Repeat</keyword>
<proteinExistence type="predicted"/>
<gene>
    <name evidence="3" type="ORF">ANCCEY_02066</name>
</gene>
<feature type="region of interest" description="Disordered" evidence="2">
    <location>
        <begin position="20"/>
        <end position="44"/>
    </location>
</feature>
<dbReference type="PANTHER" id="PTHR11915">
    <property type="entry name" value="SPECTRIN/FILAMIN RELATED CYTOSKELETAL PROTEIN"/>
    <property type="match status" value="1"/>
</dbReference>
<dbReference type="Proteomes" id="UP000054495">
    <property type="component" value="Unassembled WGS sequence"/>
</dbReference>
<evidence type="ECO:0000256" key="2">
    <source>
        <dbReference type="SAM" id="MobiDB-lite"/>
    </source>
</evidence>
<dbReference type="AlphaFoldDB" id="A0A0D6M425"/>
<keyword evidence="4" id="KW-1185">Reference proteome</keyword>
<dbReference type="InterPro" id="IPR002017">
    <property type="entry name" value="Spectrin_repeat"/>
</dbReference>
<dbReference type="SMART" id="SM00150">
    <property type="entry name" value="SPEC"/>
    <property type="match status" value="1"/>
</dbReference>
<accession>A0A0D6M425</accession>
<dbReference type="Pfam" id="PF00435">
    <property type="entry name" value="Spectrin"/>
    <property type="match status" value="1"/>
</dbReference>
<dbReference type="SUPFAM" id="SSF46966">
    <property type="entry name" value="Spectrin repeat"/>
    <property type="match status" value="2"/>
</dbReference>